<gene>
    <name evidence="8" type="ORF">WICPIJ_007494</name>
</gene>
<evidence type="ECO:0000256" key="4">
    <source>
        <dbReference type="ARBA" id="ARBA00023242"/>
    </source>
</evidence>
<comment type="caution">
    <text evidence="8">The sequence shown here is derived from an EMBL/GenBank/DDBJ whole genome shotgun (WGS) entry which is preliminary data.</text>
</comment>
<dbReference type="SUPFAM" id="SSF56019">
    <property type="entry name" value="The spindle assembly checkpoint protein mad2"/>
    <property type="match status" value="1"/>
</dbReference>
<dbReference type="GO" id="GO:0005694">
    <property type="term" value="C:chromosome"/>
    <property type="evidence" value="ECO:0007669"/>
    <property type="project" value="UniProtKB-SubCell"/>
</dbReference>
<evidence type="ECO:0000256" key="3">
    <source>
        <dbReference type="ARBA" id="ARBA00022454"/>
    </source>
</evidence>
<accession>A0A9P8TJV5</accession>
<dbReference type="PANTHER" id="PTHR48225">
    <property type="entry name" value="HORMA DOMAIN-CONTAINING PROTEIN 1"/>
    <property type="match status" value="1"/>
</dbReference>
<organism evidence="8 9">
    <name type="scientific">Wickerhamomyces pijperi</name>
    <name type="common">Yeast</name>
    <name type="synonym">Pichia pijperi</name>
    <dbReference type="NCBI Taxonomy" id="599730"/>
    <lineage>
        <taxon>Eukaryota</taxon>
        <taxon>Fungi</taxon>
        <taxon>Dikarya</taxon>
        <taxon>Ascomycota</taxon>
        <taxon>Saccharomycotina</taxon>
        <taxon>Saccharomycetes</taxon>
        <taxon>Phaffomycetales</taxon>
        <taxon>Wickerhamomycetaceae</taxon>
        <taxon>Wickerhamomyces</taxon>
    </lineage>
</organism>
<dbReference type="PANTHER" id="PTHR48225:SF7">
    <property type="entry name" value="MEIOSIS-SPECIFIC PROTEIN HOP1"/>
    <property type="match status" value="1"/>
</dbReference>
<feature type="region of interest" description="Disordered" evidence="6">
    <location>
        <begin position="1"/>
        <end position="33"/>
    </location>
</feature>
<evidence type="ECO:0000259" key="7">
    <source>
        <dbReference type="PROSITE" id="PS50815"/>
    </source>
</evidence>
<feature type="region of interest" description="Disordered" evidence="6">
    <location>
        <begin position="617"/>
        <end position="641"/>
    </location>
</feature>
<dbReference type="Pfam" id="PF02301">
    <property type="entry name" value="HORMA"/>
    <property type="match status" value="1"/>
</dbReference>
<keyword evidence="3" id="KW-0158">Chromosome</keyword>
<protein>
    <recommendedName>
        <fullName evidence="7">HORMA domain-containing protein</fullName>
    </recommendedName>
</protein>
<dbReference type="GO" id="GO:0007130">
    <property type="term" value="P:synaptonemal complex assembly"/>
    <property type="evidence" value="ECO:0007669"/>
    <property type="project" value="TreeGrafter"/>
</dbReference>
<proteinExistence type="predicted"/>
<reference evidence="8" key="1">
    <citation type="journal article" date="2021" name="Open Biol.">
        <title>Shared evolutionary footprints suggest mitochondrial oxidative damage underlies multiple complex I losses in fungi.</title>
        <authorList>
            <person name="Schikora-Tamarit M.A."/>
            <person name="Marcet-Houben M."/>
            <person name="Nosek J."/>
            <person name="Gabaldon T."/>
        </authorList>
    </citation>
    <scope>NUCLEOTIDE SEQUENCE</scope>
    <source>
        <strain evidence="8">CBS2887</strain>
    </source>
</reference>
<dbReference type="InterPro" id="IPR051294">
    <property type="entry name" value="HORMA_MeioticProgression"/>
</dbReference>
<dbReference type="OrthoDB" id="1928087at2759"/>
<dbReference type="GO" id="GO:0051598">
    <property type="term" value="P:meiotic recombination checkpoint signaling"/>
    <property type="evidence" value="ECO:0007669"/>
    <property type="project" value="TreeGrafter"/>
</dbReference>
<evidence type="ECO:0000256" key="6">
    <source>
        <dbReference type="SAM" id="MobiDB-lite"/>
    </source>
</evidence>
<dbReference type="InterPro" id="IPR011011">
    <property type="entry name" value="Znf_FYVE_PHD"/>
</dbReference>
<feature type="domain" description="HORMA" evidence="7">
    <location>
        <begin position="35"/>
        <end position="265"/>
    </location>
</feature>
<reference evidence="8" key="2">
    <citation type="submission" date="2021-01" db="EMBL/GenBank/DDBJ databases">
        <authorList>
            <person name="Schikora-Tamarit M.A."/>
        </authorList>
    </citation>
    <scope>NUCLEOTIDE SEQUENCE</scope>
    <source>
        <strain evidence="8">CBS2887</strain>
    </source>
</reference>
<dbReference type="EMBL" id="JAEUBG010004394">
    <property type="protein sequence ID" value="KAH3681541.1"/>
    <property type="molecule type" value="Genomic_DNA"/>
</dbReference>
<keyword evidence="9" id="KW-1185">Reference proteome</keyword>
<dbReference type="GO" id="GO:0005634">
    <property type="term" value="C:nucleus"/>
    <property type="evidence" value="ECO:0007669"/>
    <property type="project" value="UniProtKB-SubCell"/>
</dbReference>
<evidence type="ECO:0000256" key="2">
    <source>
        <dbReference type="ARBA" id="ARBA00004286"/>
    </source>
</evidence>
<dbReference type="Proteomes" id="UP000774326">
    <property type="component" value="Unassembled WGS sequence"/>
</dbReference>
<evidence type="ECO:0000313" key="8">
    <source>
        <dbReference type="EMBL" id="KAH3681541.1"/>
    </source>
</evidence>
<keyword evidence="4" id="KW-0539">Nucleus</keyword>
<evidence type="ECO:0000313" key="9">
    <source>
        <dbReference type="Proteomes" id="UP000774326"/>
    </source>
</evidence>
<dbReference type="SUPFAM" id="SSF57903">
    <property type="entry name" value="FYVE/PHD zinc finger"/>
    <property type="match status" value="1"/>
</dbReference>
<keyword evidence="5" id="KW-0469">Meiosis</keyword>
<feature type="region of interest" description="Disordered" evidence="6">
    <location>
        <begin position="341"/>
        <end position="368"/>
    </location>
</feature>
<dbReference type="Gene3D" id="3.30.900.10">
    <property type="entry name" value="HORMA domain"/>
    <property type="match status" value="1"/>
</dbReference>
<dbReference type="InterPro" id="IPR003511">
    <property type="entry name" value="HORMA_dom"/>
</dbReference>
<sequence>NQQGSIKPATSTATPVAATAATASTTSPSNMVSTEQSQKLIQTMLTMTIGCICFLRGLFNDSVFIDQRFVPGKFEPNYKAKNSNVDSLRVKTLVRGRSKRVDTLLNWIDKGCIDAIRKSYLKGMTFGVFTDKAEPEVLKEAYTLWFQYSSEECVSFGLSSSKQGNSSTIGEGFTVLSSRQALQGLMKRLIILTQSMDSYPEASKKYISMRLLFNDSCPADYQPPYFKDASTKKPVVVRGNVDGMGEDRFSLGHVKTGRHGVCVNILTEAAVCDEEHPEAFTDLDPFDFPVLPENSKLDQGFEATRQKPLSAAISKTYKKKMEGSLETQVATQVTKELKSFLTSNTEHEHIPPTQSAESQSPQPLIPNSTHSCECGSKKDLSNSENLTCTGCSGLKHSYCYAADVDRLGKRNLRSFERKFICLNCQLTGSTEDSHNTAALKKIQLLTNARKVYYIFKELKDTIPESFKALVQLCGLETNDDSHSAIIASIITTFASNGILHLSETPKFTGQGDSFVHGSGWFTFTNSEFNIDDVQCEEMKEDMSALKVKLRQDGVSLQNGGTLKIGMTFTPRIGHTSDALRNFKTRGATFKDRELIDPHLRYLVNVLKSTAFIRDTGKSKVSEQVHSQSSNEKHREAAEEYDYDEHDITTKSHYDPDVDFSRTGIADSTQDSIIPPTIPLEMFENIDGLLSESLINVSQTLGPATQTKILPTQLNSLKIGRRNEIKDDPIIDSLQSSDGFASLPMTSQPVQVNTHGNHKRLNHVIEDDDQDDDVVLTKVVKIRKISEGKRDSKGYIHAGEGHQVVVVNLDLNEIGTVLLLLMAIHLLLFNYYNPTYIYNINTSIAIVRTSIQSVLLLNH</sequence>
<feature type="compositionally biased region" description="Polar residues" evidence="6">
    <location>
        <begin position="352"/>
        <end position="368"/>
    </location>
</feature>
<evidence type="ECO:0000256" key="1">
    <source>
        <dbReference type="ARBA" id="ARBA00004123"/>
    </source>
</evidence>
<feature type="compositionally biased region" description="Low complexity" evidence="6">
    <location>
        <begin position="8"/>
        <end position="29"/>
    </location>
</feature>
<evidence type="ECO:0000256" key="5">
    <source>
        <dbReference type="ARBA" id="ARBA00023254"/>
    </source>
</evidence>
<dbReference type="PROSITE" id="PS50815">
    <property type="entry name" value="HORMA"/>
    <property type="match status" value="1"/>
</dbReference>
<name>A0A9P8TJV5_WICPI</name>
<feature type="non-terminal residue" evidence="8">
    <location>
        <position position="1"/>
    </location>
</feature>
<comment type="subcellular location">
    <subcellularLocation>
        <location evidence="2">Chromosome</location>
    </subcellularLocation>
    <subcellularLocation>
        <location evidence="1">Nucleus</location>
    </subcellularLocation>
</comment>
<dbReference type="AlphaFoldDB" id="A0A9P8TJV5"/>
<dbReference type="InterPro" id="IPR036570">
    <property type="entry name" value="HORMA_dom_sf"/>
</dbReference>